<accession>A0A1J7IYZ4</accession>
<dbReference type="InterPro" id="IPR036400">
    <property type="entry name" value="Cyt_B5-like_heme/steroid_sf"/>
</dbReference>
<keyword evidence="1 5" id="KW-0349">Heme</keyword>
<organism evidence="8 9">
    <name type="scientific">Coniochaeta ligniaria NRRL 30616</name>
    <dbReference type="NCBI Taxonomy" id="1408157"/>
    <lineage>
        <taxon>Eukaryota</taxon>
        <taxon>Fungi</taxon>
        <taxon>Dikarya</taxon>
        <taxon>Ascomycota</taxon>
        <taxon>Pezizomycotina</taxon>
        <taxon>Sordariomycetes</taxon>
        <taxon>Sordariomycetidae</taxon>
        <taxon>Coniochaetales</taxon>
        <taxon>Coniochaetaceae</taxon>
        <taxon>Coniochaeta</taxon>
    </lineage>
</organism>
<evidence type="ECO:0000256" key="2">
    <source>
        <dbReference type="ARBA" id="ARBA00022723"/>
    </source>
</evidence>
<evidence type="ECO:0000313" key="8">
    <source>
        <dbReference type="EMBL" id="OIW22832.1"/>
    </source>
</evidence>
<dbReference type="PROSITE" id="PS50255">
    <property type="entry name" value="CYTOCHROME_B5_2"/>
    <property type="match status" value="1"/>
</dbReference>
<keyword evidence="2 5" id="KW-0479">Metal-binding</keyword>
<dbReference type="InterPro" id="IPR018506">
    <property type="entry name" value="Cyt_B5_heme-BS"/>
</dbReference>
<evidence type="ECO:0000313" key="9">
    <source>
        <dbReference type="Proteomes" id="UP000182658"/>
    </source>
</evidence>
<feature type="domain" description="Cytochrome b5 heme-binding" evidence="7">
    <location>
        <begin position="54"/>
        <end position="130"/>
    </location>
</feature>
<dbReference type="PANTHER" id="PTHR19359:SF95">
    <property type="entry name" value="CYTOCHROME B5 TYPE B"/>
    <property type="match status" value="1"/>
</dbReference>
<evidence type="ECO:0000256" key="4">
    <source>
        <dbReference type="ARBA" id="ARBA00038168"/>
    </source>
</evidence>
<dbReference type="GO" id="GO:0016020">
    <property type="term" value="C:membrane"/>
    <property type="evidence" value="ECO:0007669"/>
    <property type="project" value="TreeGrafter"/>
</dbReference>
<dbReference type="GO" id="GO:0046872">
    <property type="term" value="F:metal ion binding"/>
    <property type="evidence" value="ECO:0007669"/>
    <property type="project" value="UniProtKB-UniRule"/>
</dbReference>
<dbReference type="OrthoDB" id="260519at2759"/>
<dbReference type="PROSITE" id="PS00191">
    <property type="entry name" value="CYTOCHROME_B5_1"/>
    <property type="match status" value="1"/>
</dbReference>
<keyword evidence="3 5" id="KW-0408">Iron</keyword>
<dbReference type="InParanoid" id="A0A1J7IYZ4"/>
<protein>
    <submittedName>
        <fullName evidence="8">Cytochrome b5</fullName>
    </submittedName>
</protein>
<reference evidence="8 9" key="1">
    <citation type="submission" date="2016-10" db="EMBL/GenBank/DDBJ databases">
        <title>Draft genome sequence of Coniochaeta ligniaria NRRL30616, a lignocellulolytic fungus for bioabatement of inhibitors in plant biomass hydrolysates.</title>
        <authorList>
            <consortium name="DOE Joint Genome Institute"/>
            <person name="Jimenez D.J."/>
            <person name="Hector R.E."/>
            <person name="Riley R."/>
            <person name="Sun H."/>
            <person name="Grigoriev I.V."/>
            <person name="Van Elsas J.D."/>
            <person name="Nichols N.N."/>
        </authorList>
    </citation>
    <scope>NUCLEOTIDE SEQUENCE [LARGE SCALE GENOMIC DNA]</scope>
    <source>
        <strain evidence="8 9">NRRL 30616</strain>
    </source>
</reference>
<dbReference type="Proteomes" id="UP000182658">
    <property type="component" value="Unassembled WGS sequence"/>
</dbReference>
<dbReference type="InterPro" id="IPR050668">
    <property type="entry name" value="Cytochrome_b5"/>
</dbReference>
<dbReference type="STRING" id="1408157.A0A1J7IYZ4"/>
<evidence type="ECO:0000256" key="1">
    <source>
        <dbReference type="ARBA" id="ARBA00022617"/>
    </source>
</evidence>
<dbReference type="Gene3D" id="3.10.120.10">
    <property type="entry name" value="Cytochrome b5-like heme/steroid binding domain"/>
    <property type="match status" value="1"/>
</dbReference>
<dbReference type="PANTHER" id="PTHR19359">
    <property type="entry name" value="CYTOCHROME B5"/>
    <property type="match status" value="1"/>
</dbReference>
<keyword evidence="9" id="KW-1185">Reference proteome</keyword>
<dbReference type="GO" id="GO:0020037">
    <property type="term" value="F:heme binding"/>
    <property type="evidence" value="ECO:0007669"/>
    <property type="project" value="UniProtKB-UniRule"/>
</dbReference>
<name>A0A1J7IYZ4_9PEZI</name>
<dbReference type="InterPro" id="IPR001199">
    <property type="entry name" value="Cyt_B5-like_heme/steroid-bd"/>
</dbReference>
<dbReference type="SUPFAM" id="SSF55856">
    <property type="entry name" value="Cytochrome b5-like heme/steroid binding domain"/>
    <property type="match status" value="1"/>
</dbReference>
<evidence type="ECO:0000256" key="5">
    <source>
        <dbReference type="RuleBase" id="RU362121"/>
    </source>
</evidence>
<gene>
    <name evidence="8" type="ORF">CONLIGDRAFT_625599</name>
</gene>
<dbReference type="AlphaFoldDB" id="A0A1J7IYZ4"/>
<evidence type="ECO:0000256" key="3">
    <source>
        <dbReference type="ARBA" id="ARBA00023004"/>
    </source>
</evidence>
<feature type="compositionally biased region" description="Polar residues" evidence="6">
    <location>
        <begin position="1"/>
        <end position="19"/>
    </location>
</feature>
<feature type="region of interest" description="Disordered" evidence="6">
    <location>
        <begin position="1"/>
        <end position="30"/>
    </location>
</feature>
<sequence>MRRSVETSAVRSSGHSITDQKAAPESEASVVFVEDPEDAESYRPVPASVTNDELPFIPSSIVSASTTSGRHWIVIDNIIYDCTEYITEHPGGQDILKPFRGHDCTWQFWRFHGKGELLREGRALRVGRTSGVKNKFKERPKFVGLRPWGSDYL</sequence>
<dbReference type="SMART" id="SM01117">
    <property type="entry name" value="Cyt-b5"/>
    <property type="match status" value="1"/>
</dbReference>
<evidence type="ECO:0000259" key="7">
    <source>
        <dbReference type="PROSITE" id="PS50255"/>
    </source>
</evidence>
<dbReference type="EMBL" id="KV875110">
    <property type="protein sequence ID" value="OIW22832.1"/>
    <property type="molecule type" value="Genomic_DNA"/>
</dbReference>
<dbReference type="Pfam" id="PF00173">
    <property type="entry name" value="Cyt-b5"/>
    <property type="match status" value="1"/>
</dbReference>
<evidence type="ECO:0000256" key="6">
    <source>
        <dbReference type="SAM" id="MobiDB-lite"/>
    </source>
</evidence>
<comment type="similarity">
    <text evidence="4 5">Belongs to the cytochrome b5 family.</text>
</comment>
<proteinExistence type="inferred from homology"/>